<comment type="similarity">
    <text evidence="1">Belongs to the arginase family. Agmatinase subfamily.</text>
</comment>
<evidence type="ECO:0000256" key="1">
    <source>
        <dbReference type="ARBA" id="ARBA00009227"/>
    </source>
</evidence>
<comment type="caution">
    <text evidence="6">The sequence shown here is derived from an EMBL/GenBank/DDBJ whole genome shotgun (WGS) entry which is preliminary data.</text>
</comment>
<evidence type="ECO:0000256" key="3">
    <source>
        <dbReference type="ARBA" id="ARBA00022801"/>
    </source>
</evidence>
<feature type="binding site" evidence="4">
    <location>
        <position position="113"/>
    </location>
    <ligand>
        <name>Mn(2+)</name>
        <dbReference type="ChEBI" id="CHEBI:29035"/>
        <label>1</label>
    </ligand>
</feature>
<evidence type="ECO:0000313" key="7">
    <source>
        <dbReference type="Proteomes" id="UP000707206"/>
    </source>
</evidence>
<keyword evidence="7" id="KW-1185">Reference proteome</keyword>
<dbReference type="InterPro" id="IPR005925">
    <property type="entry name" value="Agmatinase-rel"/>
</dbReference>
<dbReference type="InterPro" id="IPR006035">
    <property type="entry name" value="Ureohydrolase"/>
</dbReference>
<sequence length="263" mass="29730">MQNQLVLQGIPYDEKSSFLRGPALAPPLIRKAYHSDSANYFAESGLELRPEIFKDVGDYEIDSYFDIEKITAENLSKGHPLITLGGDHSITFPIVKAFHRVYGAVQILHIDAHGDLYHDFEGDPYSHACPFARIMENQLASRLVQVGVRTLSTHQREQAKKFRVEIIEMKHFDANKFPEFKKPIYLSLDIDAIDPAYAPGVSHYEPGGLSIRQVIDIIHKIRVPILGADIVEYNPTRDINDMTAMASAKLLKEIAAKILEYRL</sequence>
<feature type="binding site" evidence="4">
    <location>
        <position position="191"/>
    </location>
    <ligand>
        <name>Mn(2+)</name>
        <dbReference type="ChEBI" id="CHEBI:29035"/>
        <label>1</label>
    </ligand>
</feature>
<dbReference type="NCBIfam" id="TIGR01230">
    <property type="entry name" value="agmatinase"/>
    <property type="match status" value="1"/>
</dbReference>
<dbReference type="PANTHER" id="PTHR11358:SF26">
    <property type="entry name" value="GUANIDINO ACID HYDROLASE, MITOCHONDRIAL"/>
    <property type="match status" value="1"/>
</dbReference>
<feature type="binding site" evidence="4">
    <location>
        <position position="88"/>
    </location>
    <ligand>
        <name>Mn(2+)</name>
        <dbReference type="ChEBI" id="CHEBI:29035"/>
        <label>1</label>
    </ligand>
</feature>
<dbReference type="GO" id="GO:0046872">
    <property type="term" value="F:metal ion binding"/>
    <property type="evidence" value="ECO:0007669"/>
    <property type="project" value="UniProtKB-KW"/>
</dbReference>
<feature type="binding site" evidence="4">
    <location>
        <position position="189"/>
    </location>
    <ligand>
        <name>Mn(2+)</name>
        <dbReference type="ChEBI" id="CHEBI:29035"/>
        <label>1</label>
    </ligand>
</feature>
<dbReference type="PIRSF" id="PIRSF036979">
    <property type="entry name" value="Arginase"/>
    <property type="match status" value="1"/>
</dbReference>
<dbReference type="Gene3D" id="3.40.800.10">
    <property type="entry name" value="Ureohydrolase domain"/>
    <property type="match status" value="1"/>
</dbReference>
<evidence type="ECO:0000256" key="2">
    <source>
        <dbReference type="ARBA" id="ARBA00022723"/>
    </source>
</evidence>
<protein>
    <submittedName>
        <fullName evidence="6">Agmatinase</fullName>
        <ecNumber evidence="6">3.5.3.11</ecNumber>
    </submittedName>
</protein>
<comment type="cofactor">
    <cofactor evidence="4">
        <name>Mn(2+)</name>
        <dbReference type="ChEBI" id="CHEBI:29035"/>
    </cofactor>
    <text evidence="4">Binds 2 manganese ions per subunit.</text>
</comment>
<dbReference type="PANTHER" id="PTHR11358">
    <property type="entry name" value="ARGINASE/AGMATINASE"/>
    <property type="match status" value="1"/>
</dbReference>
<reference evidence="6" key="2">
    <citation type="submission" date="2020-03" db="EMBL/GenBank/DDBJ databases">
        <title>Flavobacteriaceae bacterium strain TP-CH-4, a member of the family Flavobacteriaceae isolated from a deep-sea seamount.</title>
        <authorList>
            <person name="Zhang D.-C."/>
        </authorList>
    </citation>
    <scope>NUCLEOTIDE SEQUENCE</scope>
    <source>
        <strain evidence="6">TP-CH-4</strain>
    </source>
</reference>
<dbReference type="SUPFAM" id="SSF52768">
    <property type="entry name" value="Arginase/deacetylase"/>
    <property type="match status" value="1"/>
</dbReference>
<proteinExistence type="inferred from homology"/>
<dbReference type="PROSITE" id="PS51409">
    <property type="entry name" value="ARGINASE_2"/>
    <property type="match status" value="1"/>
</dbReference>
<gene>
    <name evidence="6" type="primary">speB</name>
    <name evidence="6" type="ORF">FK220_012695</name>
</gene>
<dbReference type="RefSeq" id="WP_152574699.1">
    <property type="nucleotide sequence ID" value="NZ_VIKU02000003.1"/>
</dbReference>
<dbReference type="AlphaFoldDB" id="A0A967AW26"/>
<evidence type="ECO:0000256" key="5">
    <source>
        <dbReference type="RuleBase" id="RU003684"/>
    </source>
</evidence>
<dbReference type="PROSITE" id="PS01053">
    <property type="entry name" value="ARGINASE_1"/>
    <property type="match status" value="1"/>
</dbReference>
<reference evidence="6" key="1">
    <citation type="submission" date="2019-07" db="EMBL/GenBank/DDBJ databases">
        <authorList>
            <person name="De-Chao Zhang Q."/>
        </authorList>
    </citation>
    <scope>NUCLEOTIDE SEQUENCE</scope>
    <source>
        <strain evidence="6">TP-CH-4</strain>
    </source>
</reference>
<feature type="binding site" evidence="4">
    <location>
        <position position="115"/>
    </location>
    <ligand>
        <name>Mn(2+)</name>
        <dbReference type="ChEBI" id="CHEBI:29035"/>
        <label>1</label>
    </ligand>
</feature>
<keyword evidence="2 4" id="KW-0479">Metal-binding</keyword>
<keyword evidence="3 5" id="KW-0378">Hydrolase</keyword>
<dbReference type="InterPro" id="IPR020855">
    <property type="entry name" value="Ureohydrolase_Mn_BS"/>
</dbReference>
<keyword evidence="4" id="KW-0464">Manganese</keyword>
<evidence type="ECO:0000313" key="6">
    <source>
        <dbReference type="EMBL" id="NHF60205.1"/>
    </source>
</evidence>
<dbReference type="GO" id="GO:0008783">
    <property type="term" value="F:agmatinase activity"/>
    <property type="evidence" value="ECO:0007669"/>
    <property type="project" value="UniProtKB-EC"/>
</dbReference>
<dbReference type="EC" id="3.5.3.11" evidence="6"/>
<dbReference type="InterPro" id="IPR023696">
    <property type="entry name" value="Ureohydrolase_dom_sf"/>
</dbReference>
<dbReference type="Proteomes" id="UP000707206">
    <property type="component" value="Unassembled WGS sequence"/>
</dbReference>
<evidence type="ECO:0000256" key="4">
    <source>
        <dbReference type="PIRSR" id="PIRSR036979-1"/>
    </source>
</evidence>
<organism evidence="6 7">
    <name type="scientific">Pelagihabitans pacificus</name>
    <dbReference type="NCBI Taxonomy" id="2696054"/>
    <lineage>
        <taxon>Bacteria</taxon>
        <taxon>Pseudomonadati</taxon>
        <taxon>Bacteroidota</taxon>
        <taxon>Flavobacteriia</taxon>
        <taxon>Flavobacteriales</taxon>
        <taxon>Flavobacteriaceae</taxon>
        <taxon>Pelagihabitans</taxon>
    </lineage>
</organism>
<feature type="binding site" evidence="4">
    <location>
        <position position="111"/>
    </location>
    <ligand>
        <name>Mn(2+)</name>
        <dbReference type="ChEBI" id="CHEBI:29035"/>
        <label>1</label>
    </ligand>
</feature>
<dbReference type="CDD" id="cd11593">
    <property type="entry name" value="Agmatinase-like_2"/>
    <property type="match status" value="1"/>
</dbReference>
<dbReference type="EMBL" id="VIKU02000003">
    <property type="protein sequence ID" value="NHF60205.1"/>
    <property type="molecule type" value="Genomic_DNA"/>
</dbReference>
<dbReference type="Pfam" id="PF00491">
    <property type="entry name" value="Arginase"/>
    <property type="match status" value="1"/>
</dbReference>
<dbReference type="GO" id="GO:0033389">
    <property type="term" value="P:putrescine biosynthetic process from arginine, via agmatine"/>
    <property type="evidence" value="ECO:0007669"/>
    <property type="project" value="TreeGrafter"/>
</dbReference>
<accession>A0A967AW26</accession>
<name>A0A967AW26_9FLAO</name>